<dbReference type="AlphaFoldDB" id="A0A6N4SSI7"/>
<dbReference type="Proteomes" id="UP000001822">
    <property type="component" value="Chromosome"/>
</dbReference>
<evidence type="ECO:0000313" key="3">
    <source>
        <dbReference type="Proteomes" id="UP000001822"/>
    </source>
</evidence>
<feature type="transmembrane region" description="Helical" evidence="1">
    <location>
        <begin position="175"/>
        <end position="194"/>
    </location>
</feature>
<dbReference type="EMBL" id="CP000383">
    <property type="protein sequence ID" value="ABG59370.1"/>
    <property type="molecule type" value="Genomic_DNA"/>
</dbReference>
<keyword evidence="1" id="KW-1133">Transmembrane helix</keyword>
<feature type="transmembrane region" description="Helical" evidence="1">
    <location>
        <begin position="81"/>
        <end position="98"/>
    </location>
</feature>
<evidence type="ECO:0000256" key="1">
    <source>
        <dbReference type="SAM" id="Phobius"/>
    </source>
</evidence>
<proteinExistence type="predicted"/>
<reference evidence="2 3" key="1">
    <citation type="journal article" date="2007" name="Appl. Environ. Microbiol.">
        <title>Genome sequence of the cellulolytic gliding bacterium Cytophaga hutchinsonii.</title>
        <authorList>
            <person name="Xie G."/>
            <person name="Bruce D.C."/>
            <person name="Challacombe J.F."/>
            <person name="Chertkov O."/>
            <person name="Detter J.C."/>
            <person name="Gilna P."/>
            <person name="Han C.S."/>
            <person name="Lucas S."/>
            <person name="Misra M."/>
            <person name="Myers G.L."/>
            <person name="Richardson P."/>
            <person name="Tapia R."/>
            <person name="Thayer N."/>
            <person name="Thompson L.S."/>
            <person name="Brettin T.S."/>
            <person name="Henrissat B."/>
            <person name="Wilson D.B."/>
            <person name="McBride M.J."/>
        </authorList>
    </citation>
    <scope>NUCLEOTIDE SEQUENCE [LARGE SCALE GENOMIC DNA]</scope>
    <source>
        <strain evidence="3">ATCC 33406 / DSM 1761 / CIP 103989 / NBRC 15051 / NCIMB 9469 / D465</strain>
    </source>
</reference>
<feature type="transmembrane region" description="Helical" evidence="1">
    <location>
        <begin position="47"/>
        <end position="69"/>
    </location>
</feature>
<evidence type="ECO:0000313" key="2">
    <source>
        <dbReference type="EMBL" id="ABG59370.1"/>
    </source>
</evidence>
<feature type="transmembrane region" description="Helical" evidence="1">
    <location>
        <begin position="107"/>
        <end position="130"/>
    </location>
</feature>
<feature type="transmembrane region" description="Helical" evidence="1">
    <location>
        <begin position="142"/>
        <end position="163"/>
    </location>
</feature>
<name>A0A6N4SSI7_CYTH3</name>
<accession>A0A6N4SSI7</accession>
<keyword evidence="1" id="KW-0812">Transmembrane</keyword>
<protein>
    <submittedName>
        <fullName evidence="2">Uncharacterized protein</fullName>
    </submittedName>
</protein>
<sequence>MPKTKYFKILRSFLNPALLRRYFSFVQIQKLNNKELNEEKNKDYRNIVYLQMMIILSAMLVKETLAIAGVDIKVSNTIRDILFLTLGGLYVIVLWDILRNLTKSNTLIVAMFLLMLVGLGVAFFAVNPVYDFFESDNAKRPYLFFIHLSLFIIESTVIYHCVYDIFTGKKLSAEKIWGAACIYLMIGISFGSVYDLINIVNPGSMGVPVAQGLESYMVCIYYSMTIIGGHDAFLQAIPLIQNLGIIEAVWSNLFIVLLVGRLLGKPDTEDE</sequence>
<gene>
    <name evidence="2" type="ordered locus">CHU_2107</name>
</gene>
<keyword evidence="3" id="KW-1185">Reference proteome</keyword>
<dbReference type="KEGG" id="chu:CHU_2107"/>
<feature type="transmembrane region" description="Helical" evidence="1">
    <location>
        <begin position="245"/>
        <end position="264"/>
    </location>
</feature>
<organism evidence="2 3">
    <name type="scientific">Cytophaga hutchinsonii (strain ATCC 33406 / DSM 1761 / CIP 103989 / NBRC 15051 / NCIMB 9469 / D465)</name>
    <dbReference type="NCBI Taxonomy" id="269798"/>
    <lineage>
        <taxon>Bacteria</taxon>
        <taxon>Pseudomonadati</taxon>
        <taxon>Bacteroidota</taxon>
        <taxon>Cytophagia</taxon>
        <taxon>Cytophagales</taxon>
        <taxon>Cytophagaceae</taxon>
        <taxon>Cytophaga</taxon>
    </lineage>
</organism>
<dbReference type="RefSeq" id="WP_011585487.1">
    <property type="nucleotide sequence ID" value="NC_008255.1"/>
</dbReference>
<keyword evidence="1" id="KW-0472">Membrane</keyword>